<evidence type="ECO:0000313" key="2">
    <source>
        <dbReference type="EMBL" id="KAG8088077.1"/>
    </source>
</evidence>
<evidence type="ECO:0000313" key="3">
    <source>
        <dbReference type="Proteomes" id="UP000729402"/>
    </source>
</evidence>
<dbReference type="InterPro" id="IPR053197">
    <property type="entry name" value="F-box_SCFL_complex_component"/>
</dbReference>
<dbReference type="OrthoDB" id="582804at2759"/>
<dbReference type="PANTHER" id="PTHR34223:SF26">
    <property type="entry name" value="OS02G0188900 PROTEIN"/>
    <property type="match status" value="1"/>
</dbReference>
<comment type="caution">
    <text evidence="2">The sequence shown here is derived from an EMBL/GenBank/DDBJ whole genome shotgun (WGS) entry which is preliminary data.</text>
</comment>
<reference evidence="2" key="1">
    <citation type="journal article" date="2021" name="bioRxiv">
        <title>Whole Genome Assembly and Annotation of Northern Wild Rice, Zizania palustris L., Supports a Whole Genome Duplication in the Zizania Genus.</title>
        <authorList>
            <person name="Haas M."/>
            <person name="Kono T."/>
            <person name="Macchietto M."/>
            <person name="Millas R."/>
            <person name="McGilp L."/>
            <person name="Shao M."/>
            <person name="Duquette J."/>
            <person name="Hirsch C.N."/>
            <person name="Kimball J."/>
        </authorList>
    </citation>
    <scope>NUCLEOTIDE SEQUENCE</scope>
    <source>
        <tissue evidence="2">Fresh leaf tissue</tissue>
    </source>
</reference>
<dbReference type="PANTHER" id="PTHR34223">
    <property type="entry name" value="OS11G0201299 PROTEIN"/>
    <property type="match status" value="1"/>
</dbReference>
<gene>
    <name evidence="2" type="ORF">GUJ93_ZPchr0010g7321</name>
</gene>
<proteinExistence type="predicted"/>
<evidence type="ECO:0000259" key="1">
    <source>
        <dbReference type="Pfam" id="PF00646"/>
    </source>
</evidence>
<dbReference type="AlphaFoldDB" id="A0A8J6BHD0"/>
<organism evidence="2 3">
    <name type="scientific">Zizania palustris</name>
    <name type="common">Northern wild rice</name>
    <dbReference type="NCBI Taxonomy" id="103762"/>
    <lineage>
        <taxon>Eukaryota</taxon>
        <taxon>Viridiplantae</taxon>
        <taxon>Streptophyta</taxon>
        <taxon>Embryophyta</taxon>
        <taxon>Tracheophyta</taxon>
        <taxon>Spermatophyta</taxon>
        <taxon>Magnoliopsida</taxon>
        <taxon>Liliopsida</taxon>
        <taxon>Poales</taxon>
        <taxon>Poaceae</taxon>
        <taxon>BOP clade</taxon>
        <taxon>Oryzoideae</taxon>
        <taxon>Oryzeae</taxon>
        <taxon>Zizaniinae</taxon>
        <taxon>Zizania</taxon>
    </lineage>
</organism>
<name>A0A8J6BHD0_ZIZPA</name>
<dbReference type="InterPro" id="IPR053781">
    <property type="entry name" value="F-box_AtFBL13-like"/>
</dbReference>
<dbReference type="EMBL" id="JAAALK010000082">
    <property type="protein sequence ID" value="KAG8088077.1"/>
    <property type="molecule type" value="Genomic_DNA"/>
</dbReference>
<feature type="domain" description="F-box" evidence="1">
    <location>
        <begin position="35"/>
        <end position="73"/>
    </location>
</feature>
<reference evidence="2" key="2">
    <citation type="submission" date="2021-02" db="EMBL/GenBank/DDBJ databases">
        <authorList>
            <person name="Kimball J.A."/>
            <person name="Haas M.W."/>
            <person name="Macchietto M."/>
            <person name="Kono T."/>
            <person name="Duquette J."/>
            <person name="Shao M."/>
        </authorList>
    </citation>
    <scope>NUCLEOTIDE SEQUENCE</scope>
    <source>
        <tissue evidence="2">Fresh leaf tissue</tissue>
    </source>
</reference>
<accession>A0A8J6BHD0</accession>
<dbReference type="InterPro" id="IPR001810">
    <property type="entry name" value="F-box_dom"/>
</dbReference>
<protein>
    <recommendedName>
        <fullName evidence="1">F-box domain-containing protein</fullName>
    </recommendedName>
</protein>
<dbReference type="Proteomes" id="UP000729402">
    <property type="component" value="Unassembled WGS sequence"/>
</dbReference>
<sequence length="425" mass="48959">MKRLRESAVDTPMSGSPRKRMLLASPAQDSCTDRLSALPNELILHIMSFMNARVAVRTCVLSRRWLHLWRSVPRVNAEFFEFEGATQTQWGDEVAFKRFINRLLELRDPLAPIDKFWLRYSVDEAKDQEVACADANRWISHALQKNAQSVEVVVVDGTLLVDHVIFTSRFLTRIGFSTVLLDKGFFKQLQTGCPALEDVFLHDCIFVDDEIFSQTLKILNIEISHFSEECQHTISTPTVTFLNLCCPTGRLPLLMDMPSLLTASVCFNGGIYYTPTDVQQSLRSLSCVTSLDFNYEGNKLSIQNNMQWCPEFINLVNLTLGQWCLDANFYGLIVFLQNSPRLEKLTLEFEKSRWIESEPETITGDLKERSFTCERLKIVEVICRKDELLVNRVEEFFSNSGMTSLQISIKHWDQIRHYEPEFVQI</sequence>
<dbReference type="CDD" id="cd22160">
    <property type="entry name" value="F-box_AtFBL13-like"/>
    <property type="match status" value="1"/>
</dbReference>
<dbReference type="Pfam" id="PF00646">
    <property type="entry name" value="F-box"/>
    <property type="match status" value="1"/>
</dbReference>
<keyword evidence="3" id="KW-1185">Reference proteome</keyword>